<dbReference type="GeneID" id="105035474"/>
<dbReference type="InterPro" id="IPR013087">
    <property type="entry name" value="Znf_C2H2_type"/>
</dbReference>
<accession>A0A6I9QGV4</accession>
<keyword evidence="4" id="KW-0479">Metal-binding</keyword>
<dbReference type="KEGG" id="egu:105035474"/>
<dbReference type="Proteomes" id="UP000504607">
    <property type="component" value="Unplaced"/>
</dbReference>
<dbReference type="FunCoup" id="A0A6I9QGV4">
    <property type="interactions" value="2455"/>
</dbReference>
<evidence type="ECO:0000256" key="6">
    <source>
        <dbReference type="ARBA" id="ARBA00022801"/>
    </source>
</evidence>
<evidence type="ECO:0000256" key="10">
    <source>
        <dbReference type="ARBA" id="ARBA00023163"/>
    </source>
</evidence>
<dbReference type="OrthoDB" id="2019803at2759"/>
<keyword evidence="11" id="KW-0539">Nucleus</keyword>
<dbReference type="GO" id="GO:0008270">
    <property type="term" value="F:zinc ion binding"/>
    <property type="evidence" value="ECO:0007669"/>
    <property type="project" value="UniProtKB-KW"/>
</dbReference>
<feature type="region of interest" description="Disordered" evidence="13">
    <location>
        <begin position="111"/>
        <end position="299"/>
    </location>
</feature>
<dbReference type="GO" id="GO:0005730">
    <property type="term" value="C:nucleolus"/>
    <property type="evidence" value="ECO:0007669"/>
    <property type="project" value="UniProtKB-SubCell"/>
</dbReference>
<dbReference type="Pfam" id="PF17800">
    <property type="entry name" value="NPL"/>
    <property type="match status" value="1"/>
</dbReference>
<evidence type="ECO:0000256" key="5">
    <source>
        <dbReference type="ARBA" id="ARBA00022771"/>
    </source>
</evidence>
<sequence>MEFWGVEVKPGETVECDPGQDKYLHLSQASLGGELKKDKGNENVPIFVKFNDKKLVLGTLSAEKCAQISYDLVFEKEFELSHSSKNASVFFCGYKTIVADDDEIVDFQDSDFDSEEDVPLGQKVNGKTEVKDEQVKPTTGKAGIAKADASAAKPKVRIEEPNKADKQKVQKADEDDEDDEEDESEEDDNESEEGSDDDEDIAEADDDSDDEDDDESSDEEDAATPQKPESGKKRLVVSASKTPVPGKKAKLVSPVGMQETGGGAKKGGHTATPHPAKHAGKTPANSDKPKQQSPKSAGLVSCKSCNKMFNSENALQAHSKAKHGTAK</sequence>
<feature type="compositionally biased region" description="Basic and acidic residues" evidence="13">
    <location>
        <begin position="156"/>
        <end position="172"/>
    </location>
</feature>
<evidence type="ECO:0000256" key="7">
    <source>
        <dbReference type="ARBA" id="ARBA00022833"/>
    </source>
</evidence>
<dbReference type="GO" id="GO:0016787">
    <property type="term" value="F:hydrolase activity"/>
    <property type="evidence" value="ECO:0007669"/>
    <property type="project" value="UniProtKB-KW"/>
</dbReference>
<comment type="similarity">
    <text evidence="2">Belongs to the histone deacetylase HD2 family.</text>
</comment>
<dbReference type="Gene3D" id="2.60.120.340">
    <property type="entry name" value="Nucleoplasmin core domain"/>
    <property type="match status" value="1"/>
</dbReference>
<evidence type="ECO:0000313" key="16">
    <source>
        <dbReference type="RefSeq" id="XP_010909341.1"/>
    </source>
</evidence>
<evidence type="ECO:0000259" key="14">
    <source>
        <dbReference type="PROSITE" id="PS50157"/>
    </source>
</evidence>
<reference evidence="16" key="1">
    <citation type="submission" date="2025-08" db="UniProtKB">
        <authorList>
            <consortium name="RefSeq"/>
        </authorList>
    </citation>
    <scope>IDENTIFICATION</scope>
</reference>
<keyword evidence="5 12" id="KW-0863">Zinc-finger</keyword>
<organism evidence="15 16">
    <name type="scientific">Elaeis guineensis var. tenera</name>
    <name type="common">Oil palm</name>
    <dbReference type="NCBI Taxonomy" id="51953"/>
    <lineage>
        <taxon>Eukaryota</taxon>
        <taxon>Viridiplantae</taxon>
        <taxon>Streptophyta</taxon>
        <taxon>Embryophyta</taxon>
        <taxon>Tracheophyta</taxon>
        <taxon>Spermatophyta</taxon>
        <taxon>Magnoliopsida</taxon>
        <taxon>Liliopsida</taxon>
        <taxon>Arecaceae</taxon>
        <taxon>Arecoideae</taxon>
        <taxon>Cocoseae</taxon>
        <taxon>Elaeidinae</taxon>
        <taxon>Elaeis</taxon>
    </lineage>
</organism>
<feature type="domain" description="C2H2-type" evidence="14">
    <location>
        <begin position="300"/>
        <end position="327"/>
    </location>
</feature>
<feature type="compositionally biased region" description="Basic and acidic residues" evidence="13">
    <location>
        <begin position="126"/>
        <end position="135"/>
    </location>
</feature>
<keyword evidence="10" id="KW-0804">Transcription</keyword>
<evidence type="ECO:0000313" key="15">
    <source>
        <dbReference type="Proteomes" id="UP000504607"/>
    </source>
</evidence>
<feature type="compositionally biased region" description="Low complexity" evidence="13">
    <location>
        <begin position="141"/>
        <end position="153"/>
    </location>
</feature>
<evidence type="ECO:0000256" key="8">
    <source>
        <dbReference type="ARBA" id="ARBA00022853"/>
    </source>
</evidence>
<protein>
    <submittedName>
        <fullName evidence="16">Histone deacetylase HDT2 isoform X1</fullName>
    </submittedName>
</protein>
<dbReference type="Pfam" id="PF12171">
    <property type="entry name" value="zf-C2H2_jaz"/>
    <property type="match status" value="1"/>
</dbReference>
<evidence type="ECO:0000256" key="3">
    <source>
        <dbReference type="ARBA" id="ARBA00022491"/>
    </source>
</evidence>
<evidence type="ECO:0000256" key="11">
    <source>
        <dbReference type="ARBA" id="ARBA00023242"/>
    </source>
</evidence>
<name>A0A6I9QGV4_ELAGV</name>
<keyword evidence="8" id="KW-0156">Chromatin regulator</keyword>
<dbReference type="PROSITE" id="PS50157">
    <property type="entry name" value="ZINC_FINGER_C2H2_2"/>
    <property type="match status" value="1"/>
</dbReference>
<evidence type="ECO:0000256" key="4">
    <source>
        <dbReference type="ARBA" id="ARBA00022723"/>
    </source>
</evidence>
<dbReference type="AlphaFoldDB" id="A0A6I9QGV4"/>
<dbReference type="GO" id="GO:0006325">
    <property type="term" value="P:chromatin organization"/>
    <property type="evidence" value="ECO:0007669"/>
    <property type="project" value="UniProtKB-KW"/>
</dbReference>
<comment type="subcellular location">
    <subcellularLocation>
        <location evidence="1">Nucleus</location>
        <location evidence="1">Nucleolus</location>
    </subcellularLocation>
</comment>
<dbReference type="InterPro" id="IPR022755">
    <property type="entry name" value="Znf_C2H2_jaz"/>
</dbReference>
<gene>
    <name evidence="16" type="primary">LOC105035474</name>
</gene>
<dbReference type="InParanoid" id="A0A6I9QGV4"/>
<dbReference type="InterPro" id="IPR041232">
    <property type="entry name" value="NPL"/>
</dbReference>
<evidence type="ECO:0000256" key="9">
    <source>
        <dbReference type="ARBA" id="ARBA00023015"/>
    </source>
</evidence>
<evidence type="ECO:0000256" key="12">
    <source>
        <dbReference type="PROSITE-ProRule" id="PRU00042"/>
    </source>
</evidence>
<keyword evidence="15" id="KW-1185">Reference proteome</keyword>
<evidence type="ECO:0000256" key="13">
    <source>
        <dbReference type="SAM" id="MobiDB-lite"/>
    </source>
</evidence>
<feature type="compositionally biased region" description="Acidic residues" evidence="13">
    <location>
        <begin position="173"/>
        <end position="222"/>
    </location>
</feature>
<dbReference type="FunFam" id="2.60.120.340:FF:000004">
    <property type="entry name" value="Histone deacetylase HDT1"/>
    <property type="match status" value="1"/>
</dbReference>
<dbReference type="PROSITE" id="PS00028">
    <property type="entry name" value="ZINC_FINGER_C2H2_1"/>
    <property type="match status" value="1"/>
</dbReference>
<keyword evidence="3" id="KW-0678">Repressor</keyword>
<proteinExistence type="inferred from homology"/>
<keyword evidence="6" id="KW-0378">Hydrolase</keyword>
<evidence type="ECO:0000256" key="2">
    <source>
        <dbReference type="ARBA" id="ARBA00006673"/>
    </source>
</evidence>
<dbReference type="RefSeq" id="XP_010909341.1">
    <property type="nucleotide sequence ID" value="XM_010911039.3"/>
</dbReference>
<evidence type="ECO:0000256" key="1">
    <source>
        <dbReference type="ARBA" id="ARBA00004604"/>
    </source>
</evidence>
<keyword evidence="9" id="KW-0805">Transcription regulation</keyword>
<keyword evidence="7" id="KW-0862">Zinc</keyword>